<dbReference type="EMBL" id="NMUH01001061">
    <property type="protein sequence ID" value="MQL88479.1"/>
    <property type="molecule type" value="Genomic_DNA"/>
</dbReference>
<dbReference type="InterPro" id="IPR036047">
    <property type="entry name" value="F-box-like_dom_sf"/>
</dbReference>
<protein>
    <recommendedName>
        <fullName evidence="1">F-box domain-containing protein</fullName>
    </recommendedName>
</protein>
<evidence type="ECO:0000313" key="3">
    <source>
        <dbReference type="Proteomes" id="UP000652761"/>
    </source>
</evidence>
<comment type="caution">
    <text evidence="2">The sequence shown here is derived from an EMBL/GenBank/DDBJ whole genome shotgun (WGS) entry which is preliminary data.</text>
</comment>
<organism evidence="2 3">
    <name type="scientific">Colocasia esculenta</name>
    <name type="common">Wild taro</name>
    <name type="synonym">Arum esculentum</name>
    <dbReference type="NCBI Taxonomy" id="4460"/>
    <lineage>
        <taxon>Eukaryota</taxon>
        <taxon>Viridiplantae</taxon>
        <taxon>Streptophyta</taxon>
        <taxon>Embryophyta</taxon>
        <taxon>Tracheophyta</taxon>
        <taxon>Spermatophyta</taxon>
        <taxon>Magnoliopsida</taxon>
        <taxon>Liliopsida</taxon>
        <taxon>Araceae</taxon>
        <taxon>Aroideae</taxon>
        <taxon>Colocasieae</taxon>
        <taxon>Colocasia</taxon>
    </lineage>
</organism>
<feature type="domain" description="F-box" evidence="1">
    <location>
        <begin position="142"/>
        <end position="180"/>
    </location>
</feature>
<dbReference type="OrthoDB" id="192402at2759"/>
<evidence type="ECO:0000259" key="1">
    <source>
        <dbReference type="Pfam" id="PF12937"/>
    </source>
</evidence>
<accession>A0A843VAA8</accession>
<keyword evidence="3" id="KW-1185">Reference proteome</keyword>
<evidence type="ECO:0000313" key="2">
    <source>
        <dbReference type="EMBL" id="MQL88479.1"/>
    </source>
</evidence>
<dbReference type="PANTHER" id="PTHR47722:SF1">
    <property type="entry name" value="F-BOX DOMAIN CONTAINING PROTEIN, EXPRESSED"/>
    <property type="match status" value="1"/>
</dbReference>
<dbReference type="Pfam" id="PF12937">
    <property type="entry name" value="F-box-like"/>
    <property type="match status" value="1"/>
</dbReference>
<dbReference type="SUPFAM" id="SSF81383">
    <property type="entry name" value="F-box domain"/>
    <property type="match status" value="1"/>
</dbReference>
<dbReference type="InterPro" id="IPR001810">
    <property type="entry name" value="F-box_dom"/>
</dbReference>
<dbReference type="Proteomes" id="UP000652761">
    <property type="component" value="Unassembled WGS sequence"/>
</dbReference>
<dbReference type="Gene3D" id="1.20.1280.50">
    <property type="match status" value="1"/>
</dbReference>
<name>A0A843VAA8_COLES</name>
<reference evidence="2" key="1">
    <citation type="submission" date="2017-07" db="EMBL/GenBank/DDBJ databases">
        <title>Taro Niue Genome Assembly and Annotation.</title>
        <authorList>
            <person name="Atibalentja N."/>
            <person name="Keating K."/>
            <person name="Fields C.J."/>
        </authorList>
    </citation>
    <scope>NUCLEOTIDE SEQUENCE</scope>
    <source>
        <strain evidence="2">Niue_2</strain>
        <tissue evidence="2">Leaf</tissue>
    </source>
</reference>
<dbReference type="InterPro" id="IPR044207">
    <property type="entry name" value="At5g39250-like"/>
</dbReference>
<dbReference type="PANTHER" id="PTHR47722">
    <property type="entry name" value="EXPRESSED PROTEIN"/>
    <property type="match status" value="1"/>
</dbReference>
<proteinExistence type="predicted"/>
<dbReference type="AlphaFoldDB" id="A0A843VAA8"/>
<gene>
    <name evidence="2" type="ORF">Taro_021045</name>
</gene>
<sequence length="386" mass="43409">MFGCPATFSSSSSSSLRFKLSTATLRSEQLQLAETEIWVFLLAPDACPVPRKGRLLEEKSRGQFDGPDFFGGFLFRVALRAENFHVFRFASRVFLRTRAEFGVCFLCAYSCRFSVAGAGTSNCAKSHVPHCTRMTKDWALGEVLKAVFPLLDGDDLASCMLVCRLWRDVARDDYFWKCACAKKWPSIYKRQLAPALNHHKLFLTFTKHHRPQPLLPPKLSFEDLEFYIDLWSEEQLVFSAAASGLVLQSGINNPPSGICEVMRIHLDGPNFKMMMPVEPRLTIPRGRTVDASVLVGRCDNNKMACIVNHSVFDYVDGSAFRALAYDYLNFSPSHPFVSGVRAWLSLLFMAGGSDEAIDVFGIEIDFCDAASSETEVLWLLDMLDWK</sequence>